<feature type="region of interest" description="Disordered" evidence="1">
    <location>
        <begin position="243"/>
        <end position="290"/>
    </location>
</feature>
<accession>A0A6A5UY70</accession>
<feature type="compositionally biased region" description="Polar residues" evidence="1">
    <location>
        <begin position="281"/>
        <end position="290"/>
    </location>
</feature>
<evidence type="ECO:0000313" key="3">
    <source>
        <dbReference type="EMBL" id="KAF1969941.1"/>
    </source>
</evidence>
<name>A0A6A5UY70_9PLEO</name>
<dbReference type="EMBL" id="ML976705">
    <property type="protein sequence ID" value="KAF1969941.1"/>
    <property type="molecule type" value="Genomic_DNA"/>
</dbReference>
<evidence type="ECO:0000256" key="2">
    <source>
        <dbReference type="SAM" id="Phobius"/>
    </source>
</evidence>
<evidence type="ECO:0000313" key="4">
    <source>
        <dbReference type="Proteomes" id="UP000800036"/>
    </source>
</evidence>
<reference evidence="3" key="1">
    <citation type="journal article" date="2020" name="Stud. Mycol.">
        <title>101 Dothideomycetes genomes: a test case for predicting lifestyles and emergence of pathogens.</title>
        <authorList>
            <person name="Haridas S."/>
            <person name="Albert R."/>
            <person name="Binder M."/>
            <person name="Bloem J."/>
            <person name="Labutti K."/>
            <person name="Salamov A."/>
            <person name="Andreopoulos B."/>
            <person name="Baker S."/>
            <person name="Barry K."/>
            <person name="Bills G."/>
            <person name="Bluhm B."/>
            <person name="Cannon C."/>
            <person name="Castanera R."/>
            <person name="Culley D."/>
            <person name="Daum C."/>
            <person name="Ezra D."/>
            <person name="Gonzalez J."/>
            <person name="Henrissat B."/>
            <person name="Kuo A."/>
            <person name="Liang C."/>
            <person name="Lipzen A."/>
            <person name="Lutzoni F."/>
            <person name="Magnuson J."/>
            <person name="Mondo S."/>
            <person name="Nolan M."/>
            <person name="Ohm R."/>
            <person name="Pangilinan J."/>
            <person name="Park H.-J."/>
            <person name="Ramirez L."/>
            <person name="Alfaro M."/>
            <person name="Sun H."/>
            <person name="Tritt A."/>
            <person name="Yoshinaga Y."/>
            <person name="Zwiers L.-H."/>
            <person name="Turgeon B."/>
            <person name="Goodwin S."/>
            <person name="Spatafora J."/>
            <person name="Crous P."/>
            <person name="Grigoriev I."/>
        </authorList>
    </citation>
    <scope>NUCLEOTIDE SEQUENCE</scope>
    <source>
        <strain evidence="3">CBS 107.79</strain>
    </source>
</reference>
<proteinExistence type="predicted"/>
<gene>
    <name evidence="3" type="ORF">BU23DRAFT_232606</name>
</gene>
<sequence>MYSNPHSQQSGGSMFFGHLNDPYFDVSCFPLGTMNAADLVNDDTKWQLYYYSPAICPSGWTTATTFRSYVPGVDDTKFFQLGPQTTAAICCPSSYSYFHMGHLCASIVTRDQRVPYVNPTSSGTDGWNRGIVSTLTVAKDFTAVGDGVQIRWQSSNEAVLAAATDVTSITSSSSSKKESQNSQQSPSLAPTASNTSDPGDKGGLSTGAKAGIGVSIAGLALLTGILVGILLLLRHKKRQRQRQRQRQLLHEVGGPKPVEKHAYGEPQEVPVRDEPTELYASPSQNYAGLR</sequence>
<keyword evidence="2" id="KW-1133">Transmembrane helix</keyword>
<dbReference type="Proteomes" id="UP000800036">
    <property type="component" value="Unassembled WGS sequence"/>
</dbReference>
<evidence type="ECO:0000256" key="1">
    <source>
        <dbReference type="SAM" id="MobiDB-lite"/>
    </source>
</evidence>
<protein>
    <submittedName>
        <fullName evidence="3">Uncharacterized protein</fullName>
    </submittedName>
</protein>
<dbReference type="OrthoDB" id="4770059at2759"/>
<keyword evidence="4" id="KW-1185">Reference proteome</keyword>
<feature type="region of interest" description="Disordered" evidence="1">
    <location>
        <begin position="170"/>
        <end position="202"/>
    </location>
</feature>
<keyword evidence="2" id="KW-0812">Transmembrane</keyword>
<feature type="transmembrane region" description="Helical" evidence="2">
    <location>
        <begin position="210"/>
        <end position="233"/>
    </location>
</feature>
<feature type="compositionally biased region" description="Low complexity" evidence="1">
    <location>
        <begin position="170"/>
        <end position="187"/>
    </location>
</feature>
<organism evidence="3 4">
    <name type="scientific">Bimuria novae-zelandiae CBS 107.79</name>
    <dbReference type="NCBI Taxonomy" id="1447943"/>
    <lineage>
        <taxon>Eukaryota</taxon>
        <taxon>Fungi</taxon>
        <taxon>Dikarya</taxon>
        <taxon>Ascomycota</taxon>
        <taxon>Pezizomycotina</taxon>
        <taxon>Dothideomycetes</taxon>
        <taxon>Pleosporomycetidae</taxon>
        <taxon>Pleosporales</taxon>
        <taxon>Massarineae</taxon>
        <taxon>Didymosphaeriaceae</taxon>
        <taxon>Bimuria</taxon>
    </lineage>
</organism>
<dbReference type="AlphaFoldDB" id="A0A6A5UY70"/>
<keyword evidence="2" id="KW-0472">Membrane</keyword>
<feature type="compositionally biased region" description="Polar residues" evidence="1">
    <location>
        <begin position="188"/>
        <end position="197"/>
    </location>
</feature>